<gene>
    <name evidence="1" type="ORF">Y1Q_0012591</name>
</gene>
<keyword evidence="2" id="KW-1185">Reference proteome</keyword>
<reference evidence="1 2" key="1">
    <citation type="journal article" date="2012" name="Genome Biol.">
        <title>Sequencing three crocodilian genomes to illuminate the evolution of archosaurs and amniotes.</title>
        <authorList>
            <person name="St John J.A."/>
            <person name="Braun E.L."/>
            <person name="Isberg S.R."/>
            <person name="Miles L.G."/>
            <person name="Chong A.Y."/>
            <person name="Gongora J."/>
            <person name="Dalzell P."/>
            <person name="Moran C."/>
            <person name="Bed'hom B."/>
            <person name="Abzhanov A."/>
            <person name="Burgess S.C."/>
            <person name="Cooksey A.M."/>
            <person name="Castoe T.A."/>
            <person name="Crawford N.G."/>
            <person name="Densmore L.D."/>
            <person name="Drew J.C."/>
            <person name="Edwards S.V."/>
            <person name="Faircloth B.C."/>
            <person name="Fujita M.K."/>
            <person name="Greenwold M.J."/>
            <person name="Hoffmann F.G."/>
            <person name="Howard J.M."/>
            <person name="Iguchi T."/>
            <person name="Janes D.E."/>
            <person name="Khan S.Y."/>
            <person name="Kohno S."/>
            <person name="de Koning A.J."/>
            <person name="Lance S.L."/>
            <person name="McCarthy F.M."/>
            <person name="McCormack J.E."/>
            <person name="Merchant M.E."/>
            <person name="Peterson D.G."/>
            <person name="Pollock D.D."/>
            <person name="Pourmand N."/>
            <person name="Raney B.J."/>
            <person name="Roessler K.A."/>
            <person name="Sanford J.R."/>
            <person name="Sawyer R.H."/>
            <person name="Schmidt C.J."/>
            <person name="Triplett E.W."/>
            <person name="Tuberville T.D."/>
            <person name="Venegas-Anaya M."/>
            <person name="Howard J.T."/>
            <person name="Jarvis E.D."/>
            <person name="Guillette L.J.Jr."/>
            <person name="Glenn T.C."/>
            <person name="Green R.E."/>
            <person name="Ray D.A."/>
        </authorList>
    </citation>
    <scope>NUCLEOTIDE SEQUENCE [LARGE SCALE GENOMIC DNA]</scope>
    <source>
        <strain evidence="1">KSC_2009_1</strain>
    </source>
</reference>
<accession>A0A151M896</accession>
<protein>
    <submittedName>
        <fullName evidence="1">Uncharacterized protein</fullName>
    </submittedName>
</protein>
<proteinExistence type="predicted"/>
<dbReference type="EMBL" id="AKHW03006358">
    <property type="protein sequence ID" value="KYO20711.1"/>
    <property type="molecule type" value="Genomic_DNA"/>
</dbReference>
<organism evidence="1 2">
    <name type="scientific">Alligator mississippiensis</name>
    <name type="common">American alligator</name>
    <dbReference type="NCBI Taxonomy" id="8496"/>
    <lineage>
        <taxon>Eukaryota</taxon>
        <taxon>Metazoa</taxon>
        <taxon>Chordata</taxon>
        <taxon>Craniata</taxon>
        <taxon>Vertebrata</taxon>
        <taxon>Euteleostomi</taxon>
        <taxon>Archelosauria</taxon>
        <taxon>Archosauria</taxon>
        <taxon>Crocodylia</taxon>
        <taxon>Alligatoridae</taxon>
        <taxon>Alligatorinae</taxon>
        <taxon>Alligator</taxon>
    </lineage>
</organism>
<name>A0A151M896_ALLMI</name>
<dbReference type="Proteomes" id="UP000050525">
    <property type="component" value="Unassembled WGS sequence"/>
</dbReference>
<evidence type="ECO:0000313" key="1">
    <source>
        <dbReference type="EMBL" id="KYO20711.1"/>
    </source>
</evidence>
<evidence type="ECO:0000313" key="2">
    <source>
        <dbReference type="Proteomes" id="UP000050525"/>
    </source>
</evidence>
<sequence>MEKEYSPEAFVTAPKTELSPFLVFIPFGPDQDKDLPDAMQLIRTVSLRVWSAHEQTLCFTLVYKTLNQEECSNTSCSSWMLNPEKCNWRKCIDLDYAPALKRVVASSHHGPKQKRGSNTSIIFHRTAAKIPTI</sequence>
<dbReference type="AlphaFoldDB" id="A0A151M896"/>
<comment type="caution">
    <text evidence="1">The sequence shown here is derived from an EMBL/GenBank/DDBJ whole genome shotgun (WGS) entry which is preliminary data.</text>
</comment>